<dbReference type="Proteomes" id="UP001163687">
    <property type="component" value="Chromosome"/>
</dbReference>
<dbReference type="SUPFAM" id="SSF161098">
    <property type="entry name" value="MetI-like"/>
    <property type="match status" value="1"/>
</dbReference>
<dbReference type="EMBL" id="AP025628">
    <property type="protein sequence ID" value="BDG60407.1"/>
    <property type="molecule type" value="Genomic_DNA"/>
</dbReference>
<keyword evidence="6 7" id="KW-0472">Membrane</keyword>
<keyword evidence="5 7" id="KW-1133">Transmembrane helix</keyword>
<dbReference type="PANTHER" id="PTHR43005:SF1">
    <property type="entry name" value="SPERMIDINE_PUTRESCINE TRANSPORT SYSTEM PERMEASE PROTEIN"/>
    <property type="match status" value="1"/>
</dbReference>
<feature type="transmembrane region" description="Helical" evidence="7">
    <location>
        <begin position="82"/>
        <end position="103"/>
    </location>
</feature>
<keyword evidence="2 7" id="KW-0813">Transport</keyword>
<keyword evidence="10" id="KW-1185">Reference proteome</keyword>
<evidence type="ECO:0000256" key="6">
    <source>
        <dbReference type="ARBA" id="ARBA00023136"/>
    </source>
</evidence>
<feature type="transmembrane region" description="Helical" evidence="7">
    <location>
        <begin position="156"/>
        <end position="176"/>
    </location>
</feature>
<feature type="transmembrane region" description="Helical" evidence="7">
    <location>
        <begin position="275"/>
        <end position="295"/>
    </location>
</feature>
<evidence type="ECO:0000256" key="4">
    <source>
        <dbReference type="ARBA" id="ARBA00022692"/>
    </source>
</evidence>
<evidence type="ECO:0000259" key="8">
    <source>
        <dbReference type="PROSITE" id="PS50928"/>
    </source>
</evidence>
<feature type="transmembrane region" description="Helical" evidence="7">
    <location>
        <begin position="115"/>
        <end position="136"/>
    </location>
</feature>
<dbReference type="GO" id="GO:0055085">
    <property type="term" value="P:transmembrane transport"/>
    <property type="evidence" value="ECO:0007669"/>
    <property type="project" value="InterPro"/>
</dbReference>
<dbReference type="KEGG" id="cmic:caldi_14970"/>
<name>A0AA35CJL5_9FIRM</name>
<reference evidence="9" key="1">
    <citation type="submission" date="2022-03" db="EMBL/GenBank/DDBJ databases">
        <title>Complete genome sequence of Caldinitratiruptor microaerophilus.</title>
        <authorList>
            <person name="Mukaiyama R."/>
            <person name="Nishiyama T."/>
            <person name="Ueda K."/>
        </authorList>
    </citation>
    <scope>NUCLEOTIDE SEQUENCE</scope>
    <source>
        <strain evidence="9">JCM 16183</strain>
    </source>
</reference>
<dbReference type="InterPro" id="IPR000515">
    <property type="entry name" value="MetI-like"/>
</dbReference>
<evidence type="ECO:0000313" key="9">
    <source>
        <dbReference type="EMBL" id="BDG60407.1"/>
    </source>
</evidence>
<feature type="transmembrane region" description="Helical" evidence="7">
    <location>
        <begin position="20"/>
        <end position="40"/>
    </location>
</feature>
<evidence type="ECO:0000256" key="2">
    <source>
        <dbReference type="ARBA" id="ARBA00022448"/>
    </source>
</evidence>
<sequence>MKRTPAHRLRGAGESGTLLLVLFLLPAMVVTFGLIVVPLADSFWTSLHRLNLTAADRPFVGFGNYVEAIRDAGFRQALARTLYFTVVSTLLELVLGLAVALLLNQDFRGRGLLRALVLIPWALPTMVNGMMWRWIYHPQYGALNALLTQTGLLDSYRNWLGSPALAMNMVILADVWKMTPLVAIILLANLQTIPGELLEAASIDGAGAWQRFWHVTLPWLRPGILIVLVLRTMEAFKVFDIIYIMTRGGPANGTQTVAYYAYTEAFSSLQFGRGAALSFLIALAVGLMAVLYFRLLGEEGAGA</sequence>
<organism evidence="9 10">
    <name type="scientific">Caldinitratiruptor microaerophilus</name>
    <dbReference type="NCBI Taxonomy" id="671077"/>
    <lineage>
        <taxon>Bacteria</taxon>
        <taxon>Bacillati</taxon>
        <taxon>Bacillota</taxon>
        <taxon>Clostridia</taxon>
        <taxon>Eubacteriales</taxon>
        <taxon>Symbiobacteriaceae</taxon>
        <taxon>Caldinitratiruptor</taxon>
    </lineage>
</organism>
<evidence type="ECO:0000313" key="10">
    <source>
        <dbReference type="Proteomes" id="UP001163687"/>
    </source>
</evidence>
<protein>
    <submittedName>
        <fullName evidence="9">ABC transporter permease</fullName>
    </submittedName>
</protein>
<proteinExistence type="inferred from homology"/>
<dbReference type="PROSITE" id="PS50928">
    <property type="entry name" value="ABC_TM1"/>
    <property type="match status" value="1"/>
</dbReference>
<evidence type="ECO:0000256" key="3">
    <source>
        <dbReference type="ARBA" id="ARBA00022475"/>
    </source>
</evidence>
<dbReference type="PANTHER" id="PTHR43005">
    <property type="entry name" value="BLR7065 PROTEIN"/>
    <property type="match status" value="1"/>
</dbReference>
<dbReference type="GO" id="GO:0005886">
    <property type="term" value="C:plasma membrane"/>
    <property type="evidence" value="ECO:0007669"/>
    <property type="project" value="UniProtKB-SubCell"/>
</dbReference>
<feature type="domain" description="ABC transmembrane type-1" evidence="8">
    <location>
        <begin position="78"/>
        <end position="292"/>
    </location>
</feature>
<evidence type="ECO:0000256" key="5">
    <source>
        <dbReference type="ARBA" id="ARBA00022989"/>
    </source>
</evidence>
<comment type="similarity">
    <text evidence="7">Belongs to the binding-protein-dependent transport system permease family.</text>
</comment>
<dbReference type="Pfam" id="PF00528">
    <property type="entry name" value="BPD_transp_1"/>
    <property type="match status" value="1"/>
</dbReference>
<keyword evidence="4 7" id="KW-0812">Transmembrane</keyword>
<comment type="subcellular location">
    <subcellularLocation>
        <location evidence="1 7">Cell membrane</location>
        <topology evidence="1 7">Multi-pass membrane protein</topology>
    </subcellularLocation>
</comment>
<keyword evidence="3" id="KW-1003">Cell membrane</keyword>
<evidence type="ECO:0000256" key="1">
    <source>
        <dbReference type="ARBA" id="ARBA00004651"/>
    </source>
</evidence>
<dbReference type="RefSeq" id="WP_264844432.1">
    <property type="nucleotide sequence ID" value="NZ_AP025628.1"/>
</dbReference>
<dbReference type="CDD" id="cd06261">
    <property type="entry name" value="TM_PBP2"/>
    <property type="match status" value="1"/>
</dbReference>
<dbReference type="AlphaFoldDB" id="A0AA35CJL5"/>
<dbReference type="Gene3D" id="1.10.3720.10">
    <property type="entry name" value="MetI-like"/>
    <property type="match status" value="1"/>
</dbReference>
<gene>
    <name evidence="9" type="ORF">caldi_14970</name>
</gene>
<accession>A0AA35CJL5</accession>
<evidence type="ECO:0000256" key="7">
    <source>
        <dbReference type="RuleBase" id="RU363032"/>
    </source>
</evidence>
<dbReference type="InterPro" id="IPR035906">
    <property type="entry name" value="MetI-like_sf"/>
</dbReference>